<evidence type="ECO:0000313" key="3">
    <source>
        <dbReference type="Proteomes" id="UP000583800"/>
    </source>
</evidence>
<keyword evidence="3" id="KW-1185">Reference proteome</keyword>
<evidence type="ECO:0000313" key="2">
    <source>
        <dbReference type="EMBL" id="MBB6344467.1"/>
    </source>
</evidence>
<dbReference type="AlphaFoldDB" id="A0A7X0BXD0"/>
<dbReference type="RefSeq" id="WP_185082577.1">
    <property type="nucleotide sequence ID" value="NZ_JACHJB010000001.1"/>
</dbReference>
<feature type="signal peptide" evidence="1">
    <location>
        <begin position="1"/>
        <end position="31"/>
    </location>
</feature>
<dbReference type="EMBL" id="JACHJB010000001">
    <property type="protein sequence ID" value="MBB6344467.1"/>
    <property type="molecule type" value="Genomic_DNA"/>
</dbReference>
<feature type="chain" id="PRO_5038983556" description="Septum formation-related domain-containing protein" evidence="1">
    <location>
        <begin position="32"/>
        <end position="159"/>
    </location>
</feature>
<keyword evidence="1" id="KW-0732">Signal</keyword>
<reference evidence="2 3" key="1">
    <citation type="submission" date="2020-08" db="EMBL/GenBank/DDBJ databases">
        <title>Sequencing the genomes of 1000 actinobacteria strains.</title>
        <authorList>
            <person name="Klenk H.-P."/>
        </authorList>
    </citation>
    <scope>NUCLEOTIDE SEQUENCE [LARGE SCALE GENOMIC DNA]</scope>
    <source>
        <strain evidence="2 3">DSM 45913</strain>
    </source>
</reference>
<comment type="caution">
    <text evidence="2">The sequence shown here is derived from an EMBL/GenBank/DDBJ whole genome shotgun (WGS) entry which is preliminary data.</text>
</comment>
<dbReference type="PROSITE" id="PS51257">
    <property type="entry name" value="PROKAR_LIPOPROTEIN"/>
    <property type="match status" value="1"/>
</dbReference>
<proteinExistence type="predicted"/>
<gene>
    <name evidence="2" type="ORF">FHU36_000976</name>
</gene>
<name>A0A7X0BXD0_9ACTN</name>
<dbReference type="Proteomes" id="UP000583800">
    <property type="component" value="Unassembled WGS sequence"/>
</dbReference>
<protein>
    <recommendedName>
        <fullName evidence="4">Septum formation-related domain-containing protein</fullName>
    </recommendedName>
</protein>
<sequence>MPPPLRRRLTVAACLAWAVAGCSPGATLVSAGEAPAVTPENTSTPGLYLQRLHATYLRPGDCLLELPRDLIATLVSCEMPHAAEYAFIYVLPEGPWPGEAAAMRRAVDWCGPRLRVKASRRQEVRAGALLPLEREWPAQRTAYCLAVPRGAELVGRVLK</sequence>
<accession>A0A7X0BXD0</accession>
<organism evidence="2 3">
    <name type="scientific">Nonomuraea muscovyensis</name>
    <dbReference type="NCBI Taxonomy" id="1124761"/>
    <lineage>
        <taxon>Bacteria</taxon>
        <taxon>Bacillati</taxon>
        <taxon>Actinomycetota</taxon>
        <taxon>Actinomycetes</taxon>
        <taxon>Streptosporangiales</taxon>
        <taxon>Streptosporangiaceae</taxon>
        <taxon>Nonomuraea</taxon>
    </lineage>
</organism>
<evidence type="ECO:0000256" key="1">
    <source>
        <dbReference type="SAM" id="SignalP"/>
    </source>
</evidence>
<evidence type="ECO:0008006" key="4">
    <source>
        <dbReference type="Google" id="ProtNLM"/>
    </source>
</evidence>